<keyword evidence="3" id="KW-1185">Reference proteome</keyword>
<dbReference type="Proteomes" id="UP000430975">
    <property type="component" value="Unassembled WGS sequence"/>
</dbReference>
<proteinExistence type="predicted"/>
<protein>
    <submittedName>
        <fullName evidence="2">Uncharacterized protein</fullName>
    </submittedName>
</protein>
<dbReference type="EMBL" id="WJQS01000007">
    <property type="protein sequence ID" value="MRI85844.1"/>
    <property type="molecule type" value="Genomic_DNA"/>
</dbReference>
<feature type="coiled-coil region" evidence="1">
    <location>
        <begin position="41"/>
        <end position="68"/>
    </location>
</feature>
<sequence length="233" mass="25669">MSKRGLLDLLLLPLLLMLVFNQPLTLFAQSSDDTDSLNLQITDLTQLVEDLTIQINNLETRVAELEEAAPTVPTAQIDDSIGKRSNPVPFGDSFTFEFTEYGSSGAFDVTASLSILSVIRGQEALDIINADDAYADELPSELEWAIVEMQLDYLAGSEDDPYSIYLYPTVFDVSGKEIAQNYYAYTNLAEFNYTSLFPGAVHTGYVILVVPQGEDAFDLVVNSGNDTIFFATE</sequence>
<evidence type="ECO:0000313" key="2">
    <source>
        <dbReference type="EMBL" id="MRI85844.1"/>
    </source>
</evidence>
<accession>A0A6I2GGL9</accession>
<keyword evidence="1" id="KW-0175">Coiled coil</keyword>
<dbReference type="AlphaFoldDB" id="A0A6I2GGL9"/>
<dbReference type="RefSeq" id="WP_153863705.1">
    <property type="nucleotide sequence ID" value="NZ_WJQS01000007.1"/>
</dbReference>
<comment type="caution">
    <text evidence="2">The sequence shown here is derived from an EMBL/GenBank/DDBJ whole genome shotgun (WGS) entry which is preliminary data.</text>
</comment>
<evidence type="ECO:0000313" key="3">
    <source>
        <dbReference type="Proteomes" id="UP000430975"/>
    </source>
</evidence>
<organism evidence="2 3">
    <name type="scientific">Fundicoccus ignavus</name>
    <dbReference type="NCBI Taxonomy" id="2664442"/>
    <lineage>
        <taxon>Bacteria</taxon>
        <taxon>Bacillati</taxon>
        <taxon>Bacillota</taxon>
        <taxon>Bacilli</taxon>
        <taxon>Lactobacillales</taxon>
        <taxon>Aerococcaceae</taxon>
        <taxon>Fundicoccus</taxon>
    </lineage>
</organism>
<evidence type="ECO:0000256" key="1">
    <source>
        <dbReference type="SAM" id="Coils"/>
    </source>
</evidence>
<gene>
    <name evidence="2" type="ORF">GIY09_08190</name>
</gene>
<name>A0A6I2GGL9_9LACT</name>
<reference evidence="2 3" key="1">
    <citation type="submission" date="2019-11" db="EMBL/GenBank/DDBJ databases">
        <title>Characterisation of Fundicoccus ignavus gen. nov. sp. nov., a novel genus of the family Aerococcaceae isolated from bulk tank milk.</title>
        <authorList>
            <person name="Siebert A."/>
            <person name="Huptas C."/>
            <person name="Wenning M."/>
            <person name="Scherer S."/>
            <person name="Doll E.V."/>
        </authorList>
    </citation>
    <scope>NUCLEOTIDE SEQUENCE [LARGE SCALE GENOMIC DNA]</scope>
    <source>
        <strain evidence="2 3">WS4759</strain>
    </source>
</reference>